<name>A0A448XAH0_9PLAT</name>
<comment type="caution">
    <text evidence="1">The sequence shown here is derived from an EMBL/GenBank/DDBJ whole genome shotgun (WGS) entry which is preliminary data.</text>
</comment>
<dbReference type="AlphaFoldDB" id="A0A448XAH0"/>
<gene>
    <name evidence="1" type="ORF">PXEA_LOCUS25761</name>
</gene>
<keyword evidence="2" id="KW-1185">Reference proteome</keyword>
<dbReference type="Proteomes" id="UP000784294">
    <property type="component" value="Unassembled WGS sequence"/>
</dbReference>
<dbReference type="EMBL" id="CAAALY010133001">
    <property type="protein sequence ID" value="VEL32321.1"/>
    <property type="molecule type" value="Genomic_DNA"/>
</dbReference>
<organism evidence="1 2">
    <name type="scientific">Protopolystoma xenopodis</name>
    <dbReference type="NCBI Taxonomy" id="117903"/>
    <lineage>
        <taxon>Eukaryota</taxon>
        <taxon>Metazoa</taxon>
        <taxon>Spiralia</taxon>
        <taxon>Lophotrochozoa</taxon>
        <taxon>Platyhelminthes</taxon>
        <taxon>Monogenea</taxon>
        <taxon>Polyopisthocotylea</taxon>
        <taxon>Polystomatidea</taxon>
        <taxon>Polystomatidae</taxon>
        <taxon>Protopolystoma</taxon>
    </lineage>
</organism>
<reference evidence="1" key="1">
    <citation type="submission" date="2018-11" db="EMBL/GenBank/DDBJ databases">
        <authorList>
            <consortium name="Pathogen Informatics"/>
        </authorList>
    </citation>
    <scope>NUCLEOTIDE SEQUENCE</scope>
</reference>
<evidence type="ECO:0000313" key="1">
    <source>
        <dbReference type="EMBL" id="VEL32321.1"/>
    </source>
</evidence>
<evidence type="ECO:0000313" key="2">
    <source>
        <dbReference type="Proteomes" id="UP000784294"/>
    </source>
</evidence>
<proteinExistence type="predicted"/>
<sequence>MLSTLSPLLKCCQSISSRATPAVHGSDEFHVPPREDSVAAALLLVNLVTSQLRPPSLALASPAPVTGATFLNHSATGLSDQMVGLN</sequence>
<accession>A0A448XAH0</accession>
<protein>
    <submittedName>
        <fullName evidence="1">Uncharacterized protein</fullName>
    </submittedName>
</protein>